<accession>A0A7G1GZ58</accession>
<dbReference type="RefSeq" id="WP_203472706.1">
    <property type="nucleotide sequence ID" value="NZ_AP022873.1"/>
</dbReference>
<dbReference type="PANTHER" id="PTHR22617">
    <property type="entry name" value="CHEMOTAXIS SENSOR HISTIDINE KINASE-RELATED"/>
    <property type="match status" value="1"/>
</dbReference>
<dbReference type="InterPro" id="IPR036061">
    <property type="entry name" value="CheW-like_dom_sf"/>
</dbReference>
<sequence>MEELRNKSDIILDELKRRSSKREIVDVDEATVKIVVFLLHNSYYGFYGEDVKEILHVPEICYVPATADFVMGVINLRGDIEAVLSINKFLGLPDSETSLSSRIAIIQKNAVRAGVLVDAVEDVLDIPTSSTKQPLSTLNNAVKEYVAGEIIYRDKSVTILDVEKIFLKIMQ</sequence>
<feature type="domain" description="CheW-like" evidence="1">
    <location>
        <begin position="31"/>
        <end position="171"/>
    </location>
</feature>
<dbReference type="KEGG" id="dtp:JZK55_01150"/>
<dbReference type="GO" id="GO:0007165">
    <property type="term" value="P:signal transduction"/>
    <property type="evidence" value="ECO:0007669"/>
    <property type="project" value="InterPro"/>
</dbReference>
<dbReference type="Pfam" id="PF01584">
    <property type="entry name" value="CheW"/>
    <property type="match status" value="1"/>
</dbReference>
<dbReference type="PROSITE" id="PS50851">
    <property type="entry name" value="CHEW"/>
    <property type="match status" value="1"/>
</dbReference>
<dbReference type="Proteomes" id="UP000516360">
    <property type="component" value="Chromosome"/>
</dbReference>
<evidence type="ECO:0000313" key="3">
    <source>
        <dbReference type="Proteomes" id="UP000516360"/>
    </source>
</evidence>
<organism evidence="2 3">
    <name type="scientific">Dissulfurispira thermophila</name>
    <dbReference type="NCBI Taxonomy" id="2715679"/>
    <lineage>
        <taxon>Bacteria</taxon>
        <taxon>Pseudomonadati</taxon>
        <taxon>Nitrospirota</taxon>
        <taxon>Thermodesulfovibrionia</taxon>
        <taxon>Thermodesulfovibrionales</taxon>
        <taxon>Dissulfurispiraceae</taxon>
        <taxon>Dissulfurispira</taxon>
    </lineage>
</organism>
<gene>
    <name evidence="2" type="ORF">JZK55_01150</name>
</gene>
<dbReference type="SUPFAM" id="SSF50341">
    <property type="entry name" value="CheW-like"/>
    <property type="match status" value="1"/>
</dbReference>
<evidence type="ECO:0000313" key="2">
    <source>
        <dbReference type="EMBL" id="BCB95193.1"/>
    </source>
</evidence>
<keyword evidence="3" id="KW-1185">Reference proteome</keyword>
<proteinExistence type="predicted"/>
<dbReference type="EMBL" id="AP022873">
    <property type="protein sequence ID" value="BCB95193.1"/>
    <property type="molecule type" value="Genomic_DNA"/>
</dbReference>
<dbReference type="SMART" id="SM00260">
    <property type="entry name" value="CheW"/>
    <property type="match status" value="1"/>
</dbReference>
<dbReference type="Gene3D" id="2.30.30.40">
    <property type="entry name" value="SH3 Domains"/>
    <property type="match status" value="1"/>
</dbReference>
<dbReference type="AlphaFoldDB" id="A0A7G1GZ58"/>
<protein>
    <submittedName>
        <fullName evidence="2">Chemotaxis protein CheW</fullName>
    </submittedName>
</protein>
<dbReference type="GO" id="GO:0005829">
    <property type="term" value="C:cytosol"/>
    <property type="evidence" value="ECO:0007669"/>
    <property type="project" value="TreeGrafter"/>
</dbReference>
<dbReference type="InterPro" id="IPR039315">
    <property type="entry name" value="CheW"/>
</dbReference>
<dbReference type="PANTHER" id="PTHR22617:SF23">
    <property type="entry name" value="CHEMOTAXIS PROTEIN CHEW"/>
    <property type="match status" value="1"/>
</dbReference>
<reference evidence="2 3" key="1">
    <citation type="submission" date="2020-03" db="EMBL/GenBank/DDBJ databases">
        <title>Complete genome sequences of two sulfur-disproportionating bacterial strains T55J and Mzg5.</title>
        <authorList>
            <person name="Umezawa K."/>
            <person name="Kojima H."/>
            <person name="Kato Y."/>
            <person name="Fukui M."/>
        </authorList>
    </citation>
    <scope>NUCLEOTIDE SEQUENCE [LARGE SCALE GENOMIC DNA]</scope>
    <source>
        <strain evidence="2 3">T55J</strain>
    </source>
</reference>
<dbReference type="Gene3D" id="2.40.50.180">
    <property type="entry name" value="CheA-289, Domain 4"/>
    <property type="match status" value="1"/>
</dbReference>
<name>A0A7G1GZ58_9BACT</name>
<dbReference type="InterPro" id="IPR002545">
    <property type="entry name" value="CheW-lke_dom"/>
</dbReference>
<evidence type="ECO:0000259" key="1">
    <source>
        <dbReference type="PROSITE" id="PS50851"/>
    </source>
</evidence>
<dbReference type="GO" id="GO:0006935">
    <property type="term" value="P:chemotaxis"/>
    <property type="evidence" value="ECO:0007669"/>
    <property type="project" value="InterPro"/>
</dbReference>